<proteinExistence type="predicted"/>
<accession>A0AAQ3NY75</accession>
<protein>
    <submittedName>
        <fullName evidence="1">Uncharacterized protein</fullName>
    </submittedName>
</protein>
<organism evidence="1 2">
    <name type="scientific">Vigna mungo</name>
    <name type="common">Black gram</name>
    <name type="synonym">Phaseolus mungo</name>
    <dbReference type="NCBI Taxonomy" id="3915"/>
    <lineage>
        <taxon>Eukaryota</taxon>
        <taxon>Viridiplantae</taxon>
        <taxon>Streptophyta</taxon>
        <taxon>Embryophyta</taxon>
        <taxon>Tracheophyta</taxon>
        <taxon>Spermatophyta</taxon>
        <taxon>Magnoliopsida</taxon>
        <taxon>eudicotyledons</taxon>
        <taxon>Gunneridae</taxon>
        <taxon>Pentapetalae</taxon>
        <taxon>rosids</taxon>
        <taxon>fabids</taxon>
        <taxon>Fabales</taxon>
        <taxon>Fabaceae</taxon>
        <taxon>Papilionoideae</taxon>
        <taxon>50 kb inversion clade</taxon>
        <taxon>NPAAA clade</taxon>
        <taxon>indigoferoid/millettioid clade</taxon>
        <taxon>Phaseoleae</taxon>
        <taxon>Vigna</taxon>
    </lineage>
</organism>
<evidence type="ECO:0000313" key="2">
    <source>
        <dbReference type="Proteomes" id="UP001374535"/>
    </source>
</evidence>
<keyword evidence="2" id="KW-1185">Reference proteome</keyword>
<dbReference type="AlphaFoldDB" id="A0AAQ3NY75"/>
<dbReference type="EMBL" id="CP144698">
    <property type="protein sequence ID" value="WVZ16538.1"/>
    <property type="molecule type" value="Genomic_DNA"/>
</dbReference>
<reference evidence="1 2" key="1">
    <citation type="journal article" date="2023" name="Life. Sci Alliance">
        <title>Evolutionary insights into 3D genome organization and epigenetic landscape of Vigna mungo.</title>
        <authorList>
            <person name="Junaid A."/>
            <person name="Singh B."/>
            <person name="Bhatia S."/>
        </authorList>
    </citation>
    <scope>NUCLEOTIDE SEQUENCE [LARGE SCALE GENOMIC DNA]</scope>
    <source>
        <strain evidence="1">Urdbean</strain>
    </source>
</reference>
<gene>
    <name evidence="1" type="ORF">V8G54_009520</name>
</gene>
<evidence type="ECO:0000313" key="1">
    <source>
        <dbReference type="EMBL" id="WVZ16538.1"/>
    </source>
</evidence>
<sequence>MVNGRPELLRKSSPIFLYFSTPNRFIMLHGNSLNLVTPIDDTRTTLFTEEGNADTRFFTPIQSTLSGVLSSSQRLEGNAVVPVQQITCVTPSNIDGSKSSCFLVSPLNTCSFSLSCSPNSSVAFSGFLSTNRDLIFC</sequence>
<dbReference type="Proteomes" id="UP001374535">
    <property type="component" value="Chromosome 3"/>
</dbReference>
<name>A0AAQ3NY75_VIGMU</name>